<keyword evidence="2 12" id="KW-0645">Protease</keyword>
<dbReference type="AlphaFoldDB" id="A0A6I3IFW0"/>
<evidence type="ECO:0000313" key="12">
    <source>
        <dbReference type="EMBL" id="MTB72932.1"/>
    </source>
</evidence>
<evidence type="ECO:0000256" key="1">
    <source>
        <dbReference type="ARBA" id="ARBA00008721"/>
    </source>
</evidence>
<keyword evidence="7 12" id="KW-0482">Metalloprotease</keyword>
<feature type="signal peptide" evidence="10">
    <location>
        <begin position="1"/>
        <end position="27"/>
    </location>
</feature>
<comment type="similarity">
    <text evidence="1">Belongs to the peptidase M43B family.</text>
</comment>
<dbReference type="Proteomes" id="UP000431092">
    <property type="component" value="Unassembled WGS sequence"/>
</dbReference>
<keyword evidence="8" id="KW-1015">Disulfide bond</keyword>
<evidence type="ECO:0000256" key="7">
    <source>
        <dbReference type="ARBA" id="ARBA00023049"/>
    </source>
</evidence>
<feature type="chain" id="PRO_5039539991" evidence="10">
    <location>
        <begin position="28"/>
        <end position="330"/>
    </location>
</feature>
<keyword evidence="13" id="KW-1185">Reference proteome</keyword>
<protein>
    <submittedName>
        <fullName evidence="12">Zinc metalloprotease</fullName>
    </submittedName>
</protein>
<evidence type="ECO:0000259" key="11">
    <source>
        <dbReference type="Pfam" id="PF05572"/>
    </source>
</evidence>
<evidence type="ECO:0000256" key="3">
    <source>
        <dbReference type="ARBA" id="ARBA00022723"/>
    </source>
</evidence>
<evidence type="ECO:0000256" key="2">
    <source>
        <dbReference type="ARBA" id="ARBA00022670"/>
    </source>
</evidence>
<reference evidence="12 13" key="1">
    <citation type="submission" date="2019-11" db="EMBL/GenBank/DDBJ databases">
        <title>Whole genome sequencing identifies a novel species of the genus Arsenicicoccus isolated from human blood.</title>
        <authorList>
            <person name="Jeong J.H."/>
            <person name="Kweon O.J."/>
            <person name="Kim H.R."/>
            <person name="Kim T.-H."/>
            <person name="Ha S.-M."/>
            <person name="Lee M.-K."/>
        </authorList>
    </citation>
    <scope>NUCLEOTIDE SEQUENCE [LARGE SCALE GENOMIC DNA]</scope>
    <source>
        <strain evidence="12 13">MKL-02</strain>
    </source>
</reference>
<evidence type="ECO:0000256" key="9">
    <source>
        <dbReference type="SAM" id="MobiDB-lite"/>
    </source>
</evidence>
<organism evidence="12 13">
    <name type="scientific">Arsenicicoccus cauae</name>
    <dbReference type="NCBI Taxonomy" id="2663847"/>
    <lineage>
        <taxon>Bacteria</taxon>
        <taxon>Bacillati</taxon>
        <taxon>Actinomycetota</taxon>
        <taxon>Actinomycetes</taxon>
        <taxon>Micrococcales</taxon>
        <taxon>Intrasporangiaceae</taxon>
        <taxon>Arsenicicoccus</taxon>
    </lineage>
</organism>
<dbReference type="EMBL" id="WLVL01000040">
    <property type="protein sequence ID" value="MTB72932.1"/>
    <property type="molecule type" value="Genomic_DNA"/>
</dbReference>
<accession>A0A6I3IFW0</accession>
<keyword evidence="3" id="KW-0479">Metal-binding</keyword>
<dbReference type="InterPro" id="IPR024079">
    <property type="entry name" value="MetalloPept_cat_dom_sf"/>
</dbReference>
<keyword evidence="4 10" id="KW-0732">Signal</keyword>
<dbReference type="GO" id="GO:0006508">
    <property type="term" value="P:proteolysis"/>
    <property type="evidence" value="ECO:0007669"/>
    <property type="project" value="UniProtKB-KW"/>
</dbReference>
<evidence type="ECO:0000256" key="4">
    <source>
        <dbReference type="ARBA" id="ARBA00022729"/>
    </source>
</evidence>
<proteinExistence type="inferred from homology"/>
<keyword evidence="6" id="KW-0862">Zinc</keyword>
<feature type="compositionally biased region" description="Polar residues" evidence="9">
    <location>
        <begin position="28"/>
        <end position="51"/>
    </location>
</feature>
<dbReference type="RefSeq" id="WP_154594160.1">
    <property type="nucleotide sequence ID" value="NZ_WLVL01000040.1"/>
</dbReference>
<dbReference type="CDD" id="cd04275">
    <property type="entry name" value="ZnMc_pappalysin_like"/>
    <property type="match status" value="1"/>
</dbReference>
<keyword evidence="5" id="KW-0378">Hydrolase</keyword>
<dbReference type="GO" id="GO:0008237">
    <property type="term" value="F:metallopeptidase activity"/>
    <property type="evidence" value="ECO:0007669"/>
    <property type="project" value="UniProtKB-KW"/>
</dbReference>
<dbReference type="GO" id="GO:0046872">
    <property type="term" value="F:metal ion binding"/>
    <property type="evidence" value="ECO:0007669"/>
    <property type="project" value="UniProtKB-KW"/>
</dbReference>
<dbReference type="PANTHER" id="PTHR47466">
    <property type="match status" value="1"/>
</dbReference>
<comment type="caution">
    <text evidence="12">The sequence shown here is derived from an EMBL/GenBank/DDBJ whole genome shotgun (WGS) entry which is preliminary data.</text>
</comment>
<evidence type="ECO:0000313" key="13">
    <source>
        <dbReference type="Proteomes" id="UP000431092"/>
    </source>
</evidence>
<evidence type="ECO:0000256" key="10">
    <source>
        <dbReference type="SAM" id="SignalP"/>
    </source>
</evidence>
<gene>
    <name evidence="12" type="ORF">GGG17_13335</name>
</gene>
<dbReference type="Gene3D" id="3.40.390.10">
    <property type="entry name" value="Collagenase (Catalytic Domain)"/>
    <property type="match status" value="1"/>
</dbReference>
<dbReference type="PANTHER" id="PTHR47466:SF1">
    <property type="entry name" value="METALLOPROTEASE MEP1 (AFU_ORTHOLOGUE AFUA_1G07730)-RELATED"/>
    <property type="match status" value="1"/>
</dbReference>
<evidence type="ECO:0000256" key="5">
    <source>
        <dbReference type="ARBA" id="ARBA00022801"/>
    </source>
</evidence>
<sequence>MSRRLALPGALVIAAAAAITAGPAAVASSTRADQGPASSRPTSNPVRTASRPSAGVQDCLDLFSAARKKDTSAAEEPDVTRGSGARAYGVLKSFPQLAPGSVTVPVVFHVTSDHLLTDAERARYERMIAAQMDVMNASYSGATGGADTPFRWRLAGIDYTVNPAWYTVVPGKTEKAMKAALHTGDSRTLNVYTGDIGDGLLGWAYFPKDYNNGRDYLDGVVMLDESMPGGTAGKYALGDTLVHEAGHWLALYHTFQGGCTWSNDFVADTPAEAHPQFDCPVGADSCDAPGLDPIHNFMDYTQDSCMDSFTPGQAKRMSDAWQYLRDPVKG</sequence>
<evidence type="ECO:0000256" key="8">
    <source>
        <dbReference type="ARBA" id="ARBA00023157"/>
    </source>
</evidence>
<dbReference type="Pfam" id="PF05572">
    <property type="entry name" value="Peptidase_M43"/>
    <property type="match status" value="1"/>
</dbReference>
<feature type="region of interest" description="Disordered" evidence="9">
    <location>
        <begin position="28"/>
        <end position="54"/>
    </location>
</feature>
<evidence type="ECO:0000256" key="6">
    <source>
        <dbReference type="ARBA" id="ARBA00022833"/>
    </source>
</evidence>
<feature type="domain" description="Peptidase M43 pregnancy-associated plasma-A" evidence="11">
    <location>
        <begin position="189"/>
        <end position="320"/>
    </location>
</feature>
<name>A0A6I3IFW0_9MICO</name>
<dbReference type="InterPro" id="IPR008754">
    <property type="entry name" value="Peptidase_M43"/>
</dbReference>
<dbReference type="SUPFAM" id="SSF55486">
    <property type="entry name" value="Metalloproteases ('zincins'), catalytic domain"/>
    <property type="match status" value="1"/>
</dbReference>